<feature type="domain" description="Amidohydrolase-related" evidence="7">
    <location>
        <begin position="61"/>
        <end position="343"/>
    </location>
</feature>
<dbReference type="HAMAP" id="MF_01518">
    <property type="entry name" value="Adenine_deamin"/>
    <property type="match status" value="1"/>
</dbReference>
<dbReference type="GO" id="GO:0000034">
    <property type="term" value="F:adenine deaminase activity"/>
    <property type="evidence" value="ECO:0007669"/>
    <property type="project" value="UniProtKB-UniRule"/>
</dbReference>
<feature type="domain" description="Adenine deaminase C-terminal" evidence="8">
    <location>
        <begin position="395"/>
        <end position="560"/>
    </location>
</feature>
<dbReference type="Gene3D" id="3.20.20.140">
    <property type="entry name" value="Metal-dependent hydrolases"/>
    <property type="match status" value="1"/>
</dbReference>
<evidence type="ECO:0000256" key="5">
    <source>
        <dbReference type="ARBA" id="ARBA00047720"/>
    </source>
</evidence>
<dbReference type="InterPro" id="IPR006679">
    <property type="entry name" value="Adenine_deam"/>
</dbReference>
<dbReference type="SUPFAM" id="SSF51556">
    <property type="entry name" value="Metallo-dependent hydrolases"/>
    <property type="match status" value="1"/>
</dbReference>
<dbReference type="NCBIfam" id="TIGR01178">
    <property type="entry name" value="ade"/>
    <property type="match status" value="1"/>
</dbReference>
<dbReference type="CDD" id="cd01295">
    <property type="entry name" value="AdeC"/>
    <property type="match status" value="1"/>
</dbReference>
<dbReference type="AlphaFoldDB" id="A0A212JJ42"/>
<evidence type="ECO:0000259" key="8">
    <source>
        <dbReference type="Pfam" id="PF13382"/>
    </source>
</evidence>
<dbReference type="SUPFAM" id="SSF51338">
    <property type="entry name" value="Composite domain of metallo-dependent hydrolases"/>
    <property type="match status" value="1"/>
</dbReference>
<dbReference type="GO" id="GO:0006146">
    <property type="term" value="P:adenine catabolic process"/>
    <property type="evidence" value="ECO:0007669"/>
    <property type="project" value="InterPro"/>
</dbReference>
<keyword evidence="4 6" id="KW-0464">Manganese</keyword>
<comment type="catalytic activity">
    <reaction evidence="5 6">
        <text>adenine + H2O + H(+) = hypoxanthine + NH4(+)</text>
        <dbReference type="Rhea" id="RHEA:23688"/>
        <dbReference type="ChEBI" id="CHEBI:15377"/>
        <dbReference type="ChEBI" id="CHEBI:15378"/>
        <dbReference type="ChEBI" id="CHEBI:16708"/>
        <dbReference type="ChEBI" id="CHEBI:17368"/>
        <dbReference type="ChEBI" id="CHEBI:28938"/>
        <dbReference type="EC" id="3.5.4.2"/>
    </reaction>
</comment>
<evidence type="ECO:0000259" key="7">
    <source>
        <dbReference type="Pfam" id="PF01979"/>
    </source>
</evidence>
<dbReference type="RefSeq" id="WP_227118300.1">
    <property type="nucleotide sequence ID" value="NZ_LT598928.1"/>
</dbReference>
<name>A0A212JJ42_9BACT</name>
<reference evidence="9" key="1">
    <citation type="submission" date="2016-04" db="EMBL/GenBank/DDBJ databases">
        <authorList>
            <person name="Evans L.H."/>
            <person name="Alamgir A."/>
            <person name="Owens N."/>
            <person name="Weber N.D."/>
            <person name="Virtaneva K."/>
            <person name="Barbian K."/>
            <person name="Babar A."/>
            <person name="Rosenke K."/>
        </authorList>
    </citation>
    <scope>NUCLEOTIDE SEQUENCE</scope>
    <source>
        <strain evidence="9">92-2</strain>
    </source>
</reference>
<dbReference type="PANTHER" id="PTHR11113:SF2">
    <property type="entry name" value="ADENINE DEAMINASE"/>
    <property type="match status" value="1"/>
</dbReference>
<dbReference type="Gene3D" id="2.30.40.10">
    <property type="entry name" value="Urease, subunit C, domain 1"/>
    <property type="match status" value="1"/>
</dbReference>
<comment type="similarity">
    <text evidence="1 6">Belongs to the metallo-dependent hydrolases superfamily. Adenine deaminase family.</text>
</comment>
<proteinExistence type="inferred from homology"/>
<keyword evidence="3 6" id="KW-0378">Hydrolase</keyword>
<protein>
    <recommendedName>
        <fullName evidence="2 6">Adenine deaminase</fullName>
        <shortName evidence="6">Adenase</shortName>
        <shortName evidence="6">Adenine aminase</shortName>
        <ecNumber evidence="2 6">3.5.4.2</ecNumber>
    </recommendedName>
</protein>
<evidence type="ECO:0000256" key="1">
    <source>
        <dbReference type="ARBA" id="ARBA00006773"/>
    </source>
</evidence>
<dbReference type="InterPro" id="IPR006680">
    <property type="entry name" value="Amidohydro-rel"/>
</dbReference>
<evidence type="ECO:0000256" key="2">
    <source>
        <dbReference type="ARBA" id="ARBA00012782"/>
    </source>
</evidence>
<dbReference type="InterPro" id="IPR011059">
    <property type="entry name" value="Metal-dep_hydrolase_composite"/>
</dbReference>
<dbReference type="InterPro" id="IPR032466">
    <property type="entry name" value="Metal_Hydrolase"/>
</dbReference>
<evidence type="ECO:0000256" key="3">
    <source>
        <dbReference type="ARBA" id="ARBA00022801"/>
    </source>
</evidence>
<gene>
    <name evidence="6 9" type="primary">ade</name>
    <name evidence="9" type="ORF">KM92DES2_11216</name>
</gene>
<dbReference type="InterPro" id="IPR026912">
    <property type="entry name" value="Adenine_deam_C"/>
</dbReference>
<dbReference type="EMBL" id="FLUP01000001">
    <property type="protein sequence ID" value="SBV99456.1"/>
    <property type="molecule type" value="Genomic_DNA"/>
</dbReference>
<dbReference type="PANTHER" id="PTHR11113">
    <property type="entry name" value="N-ACETYLGLUCOSAMINE-6-PHOSPHATE DEACETYLASE"/>
    <property type="match status" value="1"/>
</dbReference>
<organism evidence="9">
    <name type="scientific">uncultured Desulfovibrio sp</name>
    <dbReference type="NCBI Taxonomy" id="167968"/>
    <lineage>
        <taxon>Bacteria</taxon>
        <taxon>Pseudomonadati</taxon>
        <taxon>Thermodesulfobacteriota</taxon>
        <taxon>Desulfovibrionia</taxon>
        <taxon>Desulfovibrionales</taxon>
        <taxon>Desulfovibrionaceae</taxon>
        <taxon>Desulfovibrio</taxon>
        <taxon>environmental samples</taxon>
    </lineage>
</organism>
<sequence length="573" mass="60347">MKHRINMAAGTEPADILITNARVVDVFSGLVRQDSVAIGDGVFLGFGQREAREVVDAQGAYLLPGFIDAHIHLESSMVTPARFAEMALPHGTTSVVADPHELANVCGTAALRFLLASAQTLPLSIFLALPSCVPATPFEDSGAVLKAEDLAPFMDDPYVASLGEMMNYPGVLSGDPEVLEKLALSRSRRKPVDGHAPALLGRELDAYLCTGIANTHECTTAEEFHQNLMRGCRIFLRDGSAARNLPALAPLVTPGNCHRCAFCCDDRHASELLTAGHMDEVLRKAVALGMDPVTAVRLCTLNAAEAEGLPGKGAIAPGYDADCVLVDDLASFNVRMTFAGGRQIAAEGRMLVLLADPPLNDLTNTVRLAPLPDDVLALPLPSGRARVIRLHPGSLVTDAEEHDVACTNGLFDARQNDGLCKLAVVERHKATGKVGVGILAGYGLRNAAVATSVSHDSHNIVVCGDNDADMLAAVRRVAAMGGGIAVAGEGRILEELPLPVAGLMTHEAPETVVRALDAIHGLLHGHGIPANVAPLMALSFMALPVIPSLKLTARGLFSVADWRFVSVDAAARL</sequence>
<evidence type="ECO:0000256" key="4">
    <source>
        <dbReference type="ARBA" id="ARBA00023211"/>
    </source>
</evidence>
<comment type="cofactor">
    <cofactor evidence="6">
        <name>Mn(2+)</name>
        <dbReference type="ChEBI" id="CHEBI:29035"/>
    </cofactor>
</comment>
<dbReference type="EC" id="3.5.4.2" evidence="2 6"/>
<evidence type="ECO:0000256" key="6">
    <source>
        <dbReference type="HAMAP-Rule" id="MF_01518"/>
    </source>
</evidence>
<accession>A0A212JJ42</accession>
<dbReference type="Pfam" id="PF13382">
    <property type="entry name" value="Adenine_deam_C"/>
    <property type="match status" value="1"/>
</dbReference>
<dbReference type="Pfam" id="PF01979">
    <property type="entry name" value="Amidohydro_1"/>
    <property type="match status" value="1"/>
</dbReference>
<evidence type="ECO:0000313" key="9">
    <source>
        <dbReference type="EMBL" id="SBV99456.1"/>
    </source>
</evidence>